<feature type="region of interest" description="Disordered" evidence="5">
    <location>
        <begin position="104"/>
        <end position="146"/>
    </location>
</feature>
<dbReference type="InterPro" id="IPR001138">
    <property type="entry name" value="Zn2Cys6_DnaBD"/>
</dbReference>
<dbReference type="GO" id="GO:0006351">
    <property type="term" value="P:DNA-templated transcription"/>
    <property type="evidence" value="ECO:0007669"/>
    <property type="project" value="InterPro"/>
</dbReference>
<dbReference type="AlphaFoldDB" id="A0A8K0SXX4"/>
<dbReference type="PANTHER" id="PTHR47840">
    <property type="entry name" value="ZN(II)2CYS6 TRANSCRIPTION FACTOR (EUROFUNG)-RELATED"/>
    <property type="match status" value="1"/>
</dbReference>
<dbReference type="EMBL" id="JAGPNK010000003">
    <property type="protein sequence ID" value="KAH7324510.1"/>
    <property type="molecule type" value="Genomic_DNA"/>
</dbReference>
<organism evidence="7 8">
    <name type="scientific">Stachybotrys elegans</name>
    <dbReference type="NCBI Taxonomy" id="80388"/>
    <lineage>
        <taxon>Eukaryota</taxon>
        <taxon>Fungi</taxon>
        <taxon>Dikarya</taxon>
        <taxon>Ascomycota</taxon>
        <taxon>Pezizomycotina</taxon>
        <taxon>Sordariomycetes</taxon>
        <taxon>Hypocreomycetidae</taxon>
        <taxon>Hypocreales</taxon>
        <taxon>Stachybotryaceae</taxon>
        <taxon>Stachybotrys</taxon>
    </lineage>
</organism>
<dbReference type="GO" id="GO:0008270">
    <property type="term" value="F:zinc ion binding"/>
    <property type="evidence" value="ECO:0007669"/>
    <property type="project" value="InterPro"/>
</dbReference>
<evidence type="ECO:0000259" key="6">
    <source>
        <dbReference type="PROSITE" id="PS50048"/>
    </source>
</evidence>
<feature type="region of interest" description="Disordered" evidence="5">
    <location>
        <begin position="587"/>
        <end position="607"/>
    </location>
</feature>
<dbReference type="Pfam" id="PF00172">
    <property type="entry name" value="Zn_clus"/>
    <property type="match status" value="1"/>
</dbReference>
<dbReference type="InterPro" id="IPR007219">
    <property type="entry name" value="XnlR_reg_dom"/>
</dbReference>
<evidence type="ECO:0000256" key="4">
    <source>
        <dbReference type="ARBA" id="ARBA00023242"/>
    </source>
</evidence>
<dbReference type="PANTHER" id="PTHR47840:SF1">
    <property type="entry name" value="ZN(II)2CYS6 TRANSCRIPTION FACTOR (EUROFUNG)"/>
    <property type="match status" value="1"/>
</dbReference>
<comment type="caution">
    <text evidence="7">The sequence shown here is derived from an EMBL/GenBank/DDBJ whole genome shotgun (WGS) entry which is preliminary data.</text>
</comment>
<dbReference type="Gene3D" id="4.10.240.10">
    <property type="entry name" value="Zn(2)-C6 fungal-type DNA-binding domain"/>
    <property type="match status" value="1"/>
</dbReference>
<evidence type="ECO:0000256" key="2">
    <source>
        <dbReference type="ARBA" id="ARBA00023015"/>
    </source>
</evidence>
<evidence type="ECO:0000313" key="7">
    <source>
        <dbReference type="EMBL" id="KAH7324510.1"/>
    </source>
</evidence>
<evidence type="ECO:0000313" key="8">
    <source>
        <dbReference type="Proteomes" id="UP000813444"/>
    </source>
</evidence>
<name>A0A8K0SXX4_9HYPO</name>
<dbReference type="CDD" id="cd12148">
    <property type="entry name" value="fungal_TF_MHR"/>
    <property type="match status" value="1"/>
</dbReference>
<keyword evidence="4" id="KW-0539">Nucleus</keyword>
<keyword evidence="1" id="KW-0479">Metal-binding</keyword>
<gene>
    <name evidence="7" type="ORF">B0I35DRAFT_509245</name>
</gene>
<dbReference type="InterPro" id="IPR036864">
    <property type="entry name" value="Zn2-C6_fun-type_DNA-bd_sf"/>
</dbReference>
<evidence type="ECO:0000256" key="3">
    <source>
        <dbReference type="ARBA" id="ARBA00023163"/>
    </source>
</evidence>
<feature type="compositionally biased region" description="Basic and acidic residues" evidence="5">
    <location>
        <begin position="589"/>
        <end position="599"/>
    </location>
</feature>
<sequence>MPDTRPSSAADQGSIVPRKRKLRKGTLSCWECKRRKTRCSFAAPSDSVCDGCRSRQTKCTSQEFPDEIPRAERRDRLSRVESILGQLVEQQDPAHYPVGRLEVQTSRPDGSEAQDATPPGNSQRTTFSASSHAPRQPLGNPIENQLAENPDDISRALLSVWPSKHDLDLILSIPCDPSILFHGIICLPYSKILKQIPISRDILTTAPTLSHPIFVAKKLLTLSTLLQSIPPSESERLATLSIPHRTLASRLNDAVSRLFTNNDDMASSVEGIECIMIESMYLNNTGDLRRAWLRNRKALGMAQMLGIHKSKSTPRAFLDAATRERIDTEYMWFRIVCSDRYLSLMLGLPQACTGDDFAKPHVLDNLPALERMERMETVAVGLILQRNSSDQMDIALTHKIDKMLREAAALMPPQWWLSSTDLSSADRSQVSQFEESIRLTHHLTYNHLLVQLHLPYILQPSSAPSNLDYHKLSAAAASRTAISQFVSFRTCNPHSSYCRGIDFIAFIASTALCLIHIEISRQQISGSNTALQSLQHQRLRDRGLFQRTLEILQETFQANQDAISGRIADILERVLAFEQKAAEGATYHAKAEPAADQHTSEGPSGWEEAPSRLFIQIPYVGTIKIDHKPAPDQESRWSLRVSSELDVNTVSTGLADSPYRPHQQVPESTYSCTDLTDDTLLVLGNLGDSSEFPGLDGSNINDWGLLGMGQMIFDSFDYEHAQRNQEQ</sequence>
<proteinExistence type="predicted"/>
<accession>A0A8K0SXX4</accession>
<dbReference type="OrthoDB" id="5392779at2759"/>
<feature type="domain" description="Zn(2)-C6 fungal-type" evidence="6">
    <location>
        <begin position="28"/>
        <end position="61"/>
    </location>
</feature>
<keyword evidence="2" id="KW-0805">Transcription regulation</keyword>
<dbReference type="GO" id="GO:0000981">
    <property type="term" value="F:DNA-binding transcription factor activity, RNA polymerase II-specific"/>
    <property type="evidence" value="ECO:0007669"/>
    <property type="project" value="InterPro"/>
</dbReference>
<dbReference type="SUPFAM" id="SSF57701">
    <property type="entry name" value="Zn2/Cys6 DNA-binding domain"/>
    <property type="match status" value="1"/>
</dbReference>
<feature type="compositionally biased region" description="Polar residues" evidence="5">
    <location>
        <begin position="119"/>
        <end position="133"/>
    </location>
</feature>
<keyword evidence="8" id="KW-1185">Reference proteome</keyword>
<dbReference type="GO" id="GO:0003677">
    <property type="term" value="F:DNA binding"/>
    <property type="evidence" value="ECO:0007669"/>
    <property type="project" value="InterPro"/>
</dbReference>
<dbReference type="PROSITE" id="PS00463">
    <property type="entry name" value="ZN2_CY6_FUNGAL_1"/>
    <property type="match status" value="1"/>
</dbReference>
<reference evidence="7" key="1">
    <citation type="journal article" date="2021" name="Nat. Commun.">
        <title>Genetic determinants of endophytism in the Arabidopsis root mycobiome.</title>
        <authorList>
            <person name="Mesny F."/>
            <person name="Miyauchi S."/>
            <person name="Thiergart T."/>
            <person name="Pickel B."/>
            <person name="Atanasova L."/>
            <person name="Karlsson M."/>
            <person name="Huettel B."/>
            <person name="Barry K.W."/>
            <person name="Haridas S."/>
            <person name="Chen C."/>
            <person name="Bauer D."/>
            <person name="Andreopoulos W."/>
            <person name="Pangilinan J."/>
            <person name="LaButti K."/>
            <person name="Riley R."/>
            <person name="Lipzen A."/>
            <person name="Clum A."/>
            <person name="Drula E."/>
            <person name="Henrissat B."/>
            <person name="Kohler A."/>
            <person name="Grigoriev I.V."/>
            <person name="Martin F.M."/>
            <person name="Hacquard S."/>
        </authorList>
    </citation>
    <scope>NUCLEOTIDE SEQUENCE</scope>
    <source>
        <strain evidence="7">MPI-CAGE-CH-0235</strain>
    </source>
</reference>
<dbReference type="Proteomes" id="UP000813444">
    <property type="component" value="Unassembled WGS sequence"/>
</dbReference>
<keyword evidence="3" id="KW-0804">Transcription</keyword>
<dbReference type="CDD" id="cd00067">
    <property type="entry name" value="GAL4"/>
    <property type="match status" value="1"/>
</dbReference>
<evidence type="ECO:0000256" key="1">
    <source>
        <dbReference type="ARBA" id="ARBA00022723"/>
    </source>
</evidence>
<dbReference type="SMART" id="SM00066">
    <property type="entry name" value="GAL4"/>
    <property type="match status" value="1"/>
</dbReference>
<dbReference type="SMART" id="SM00906">
    <property type="entry name" value="Fungal_trans"/>
    <property type="match status" value="1"/>
</dbReference>
<protein>
    <recommendedName>
        <fullName evidence="6">Zn(2)-C6 fungal-type domain-containing protein</fullName>
    </recommendedName>
</protein>
<evidence type="ECO:0000256" key="5">
    <source>
        <dbReference type="SAM" id="MobiDB-lite"/>
    </source>
</evidence>
<dbReference type="PROSITE" id="PS50048">
    <property type="entry name" value="ZN2_CY6_FUNGAL_2"/>
    <property type="match status" value="1"/>
</dbReference>